<dbReference type="Gene3D" id="3.40.50.1240">
    <property type="entry name" value="Phosphoglycerate mutase-like"/>
    <property type="match status" value="1"/>
</dbReference>
<protein>
    <submittedName>
        <fullName evidence="2">Putative enzyme</fullName>
        <ecNumber evidence="2">3.1.3.-</ecNumber>
    </submittedName>
</protein>
<dbReference type="Proteomes" id="UP000027093">
    <property type="component" value="Chromosome"/>
</dbReference>
<organism evidence="2 3">
    <name type="scientific">Nitrososphaera viennensis EN76</name>
    <dbReference type="NCBI Taxonomy" id="926571"/>
    <lineage>
        <taxon>Archaea</taxon>
        <taxon>Nitrososphaerota</taxon>
        <taxon>Nitrososphaeria</taxon>
        <taxon>Nitrososphaerales</taxon>
        <taxon>Nitrososphaeraceae</taxon>
        <taxon>Nitrososphaera</taxon>
    </lineage>
</organism>
<sequence length="178" mass="19512">MIYAPALPAPVDLYILRHGEAGKRLAAGSKDSERPLTVTGEEEVMEIAGALADLGVKLDFVAASPLARARQTAEIVVKKLKIKKGKFELWDELKPEGSRVALYSKLARFKPEDSVMVVGHEPYLSSLVRDLAFDGQGDGRIVLKKAGLAKVGVTSLRPRAKGELRWLLTPRHMKRMVA</sequence>
<dbReference type="KEGG" id="nvn:NVIE_020830"/>
<keyword evidence="3" id="KW-1185">Reference proteome</keyword>
<dbReference type="InterPro" id="IPR051021">
    <property type="entry name" value="Mito_Ser/Thr_phosphatase"/>
</dbReference>
<dbReference type="SUPFAM" id="SSF53254">
    <property type="entry name" value="Phosphoglycerate mutase-like"/>
    <property type="match status" value="1"/>
</dbReference>
<dbReference type="Pfam" id="PF00300">
    <property type="entry name" value="His_Phos_1"/>
    <property type="match status" value="1"/>
</dbReference>
<evidence type="ECO:0000313" key="2">
    <source>
        <dbReference type="EMBL" id="AIC16344.1"/>
    </source>
</evidence>
<dbReference type="STRING" id="926571.NVIE_020830"/>
<dbReference type="GO" id="GO:0101006">
    <property type="term" value="F:protein histidine phosphatase activity"/>
    <property type="evidence" value="ECO:0007669"/>
    <property type="project" value="InterPro"/>
</dbReference>
<dbReference type="AlphaFoldDB" id="A0A060HIE7"/>
<dbReference type="InterPro" id="IPR013078">
    <property type="entry name" value="His_Pase_superF_clade-1"/>
</dbReference>
<dbReference type="InterPro" id="IPR029033">
    <property type="entry name" value="His_PPase_superfam"/>
</dbReference>
<dbReference type="PANTHER" id="PTHR20935">
    <property type="entry name" value="PHOSPHOGLYCERATE MUTASE-RELATED"/>
    <property type="match status" value="1"/>
</dbReference>
<keyword evidence="1 2" id="KW-0378">Hydrolase</keyword>
<dbReference type="CDD" id="cd07067">
    <property type="entry name" value="HP_PGM_like"/>
    <property type="match status" value="1"/>
</dbReference>
<dbReference type="GO" id="GO:0005737">
    <property type="term" value="C:cytoplasm"/>
    <property type="evidence" value="ECO:0007669"/>
    <property type="project" value="InterPro"/>
</dbReference>
<dbReference type="SMART" id="SM00855">
    <property type="entry name" value="PGAM"/>
    <property type="match status" value="1"/>
</dbReference>
<evidence type="ECO:0000313" key="3">
    <source>
        <dbReference type="Proteomes" id="UP000027093"/>
    </source>
</evidence>
<dbReference type="EMBL" id="CP007536">
    <property type="protein sequence ID" value="AIC16344.1"/>
    <property type="molecule type" value="Genomic_DNA"/>
</dbReference>
<dbReference type="PANTHER" id="PTHR20935:SF0">
    <property type="entry name" value="SERINE_THREONINE-PROTEIN PHOSPHATASE PGAM5, MITOCHONDRIAL"/>
    <property type="match status" value="1"/>
</dbReference>
<evidence type="ECO:0000256" key="1">
    <source>
        <dbReference type="ARBA" id="ARBA00022801"/>
    </source>
</evidence>
<name>A0A060HIE7_9ARCH</name>
<reference evidence="2 3" key="1">
    <citation type="journal article" date="2014" name="Int. J. Syst. Evol. Microbiol.">
        <title>Nitrososphaera viennensis gen. nov., sp. nov., an aerobic and mesophilic, ammonia-oxidizing archaeon from soil and a member of the archaeal phylum Thaumarchaeota.</title>
        <authorList>
            <person name="Stieglmeier M."/>
            <person name="Klingl A."/>
            <person name="Alves R.J."/>
            <person name="Rittmann S.K."/>
            <person name="Melcher M."/>
            <person name="Leisch N."/>
            <person name="Schleper C."/>
        </authorList>
    </citation>
    <scope>NUCLEOTIDE SEQUENCE [LARGE SCALE GENOMIC DNA]</scope>
    <source>
        <strain evidence="2">EN76</strain>
    </source>
</reference>
<dbReference type="HOGENOM" id="CLU_084603_3_1_2"/>
<dbReference type="EC" id="3.1.3.-" evidence="2"/>
<proteinExistence type="predicted"/>
<dbReference type="InterPro" id="IPR004449">
    <property type="entry name" value="SixA"/>
</dbReference>
<gene>
    <name evidence="2" type="ORF">NVIE_020830</name>
</gene>
<accession>A0A060HIE7</accession>
<dbReference type="NCBIfam" id="TIGR00249">
    <property type="entry name" value="sixA"/>
    <property type="match status" value="1"/>
</dbReference>